<feature type="region of interest" description="Disordered" evidence="4">
    <location>
        <begin position="1"/>
        <end position="125"/>
    </location>
</feature>
<feature type="compositionally biased region" description="Basic and acidic residues" evidence="4">
    <location>
        <begin position="85"/>
        <end position="100"/>
    </location>
</feature>
<dbReference type="CDD" id="cd14686">
    <property type="entry name" value="bZIP"/>
    <property type="match status" value="1"/>
</dbReference>
<feature type="region of interest" description="Disordered" evidence="4">
    <location>
        <begin position="202"/>
        <end position="232"/>
    </location>
</feature>
<accession>A0A5K3FIX6</accession>
<feature type="coiled-coil region" evidence="3">
    <location>
        <begin position="384"/>
        <end position="439"/>
    </location>
</feature>
<evidence type="ECO:0000256" key="1">
    <source>
        <dbReference type="ARBA" id="ARBA00009452"/>
    </source>
</evidence>
<organism evidence="6">
    <name type="scientific">Mesocestoides corti</name>
    <name type="common">Flatworm</name>
    <dbReference type="NCBI Taxonomy" id="53468"/>
    <lineage>
        <taxon>Eukaryota</taxon>
        <taxon>Metazoa</taxon>
        <taxon>Spiralia</taxon>
        <taxon>Lophotrochozoa</taxon>
        <taxon>Platyhelminthes</taxon>
        <taxon>Cestoda</taxon>
        <taxon>Eucestoda</taxon>
        <taxon>Cyclophyllidea</taxon>
        <taxon>Mesocestoididae</taxon>
        <taxon>Mesocestoides</taxon>
    </lineage>
</organism>
<dbReference type="PANTHER" id="PTHR23167:SF69">
    <property type="entry name" value="FI18193P1"/>
    <property type="match status" value="1"/>
</dbReference>
<feature type="compositionally biased region" description="Polar residues" evidence="4">
    <location>
        <begin position="222"/>
        <end position="232"/>
    </location>
</feature>
<dbReference type="FunFam" id="1.10.418.10:FF:000020">
    <property type="entry name" value="Cytospin-A isoform 1"/>
    <property type="match status" value="1"/>
</dbReference>
<dbReference type="SUPFAM" id="SSF47576">
    <property type="entry name" value="Calponin-homology domain, CH-domain"/>
    <property type="match status" value="1"/>
</dbReference>
<dbReference type="Pfam" id="PF00307">
    <property type="entry name" value="CH"/>
    <property type="match status" value="1"/>
</dbReference>
<evidence type="ECO:0000259" key="5">
    <source>
        <dbReference type="PROSITE" id="PS50021"/>
    </source>
</evidence>
<evidence type="ECO:0000256" key="3">
    <source>
        <dbReference type="SAM" id="Coils"/>
    </source>
</evidence>
<dbReference type="InterPro" id="IPR050540">
    <property type="entry name" value="F-actin_Monoox_Mical"/>
</dbReference>
<evidence type="ECO:0000256" key="2">
    <source>
        <dbReference type="ARBA" id="ARBA00023054"/>
    </source>
</evidence>
<feature type="region of interest" description="Disordered" evidence="4">
    <location>
        <begin position="549"/>
        <end position="580"/>
    </location>
</feature>
<comment type="similarity">
    <text evidence="1">Belongs to the cytospin-A family.</text>
</comment>
<feature type="compositionally biased region" description="Low complexity" evidence="4">
    <location>
        <begin position="72"/>
        <end position="84"/>
    </location>
</feature>
<dbReference type="Gene3D" id="1.10.418.10">
    <property type="entry name" value="Calponin-like domain"/>
    <property type="match status" value="1"/>
</dbReference>
<feature type="region of interest" description="Disordered" evidence="4">
    <location>
        <begin position="672"/>
        <end position="758"/>
    </location>
</feature>
<sequence>MSTGGKAVQRTTAPKVPAPQMSDAAVRRSPRIPKSTVSVGKCDNKFLRPLSRSVPRANPALFKSSSCHNIKSSRSTSQSSLDSRGSGKETKSRKVSDRKPASTVALPTAVLRESNSSVPGGSGTVNGDRIWVNSDLLSRVEKEKKQYESRISELTQLTEARKMEIERLSFEVRNLREAKDQAEANAQRYAPNFDDSLKQRIRDGDSNGESSQACPSCIRSPVGSSVGTTTRMTPSVTASDTTGYAFVDQQSLVSGVSSLGDRKAASCDGTAHSTLKTSLSLPMPPSVANLEIRIHEMEEANYTTTEELQATMEELCDLQRTLDEAQEDNRNLAFERAILLESLCTQTAKLEHCRLQIDQLKHLLLTSPTASLADSREAHYVELYSSVEEEKQILLTQNNDLAQRCETLDAECRQLTDRVEELTREVDQLRAEAAANSTMAASDPSAASAQMKENIPIELELEAQVDALMHQVMVWKDKFELERAEHEREATEWRLYERDLLKTVQVADGIKMESEAEVARITLETHELRDQVKRLSADLDTASHEVARLRDELSKGSPSDVSPSSIASFGPATPLCPSRPEMKSVATMTSSLDTSYAPSSAVAAAITSGSSPAPFQHLHRATYMQKLGLNPTTATASPGGPGGIRRSGPTVQSLIQTIENQVKAVQQQQKVSARKCSTSLTSTSSLPPNSSAASKGNSDSVPTRRLHSAGNSPGSTPVLSGPRHLLDEGPTSDSAPGGPPPLPQASLSSPRPQSPSVTSLRIKPIFNSALDDTPITTPQPVSCQPSKESFHVKFNPIPTPTSPLTSSTTARLKRHPTAPTTAAATVSTSASVIVPNGGGSSTTSAISEAVSSVLSAAAVDAVPSSGAAVASTDAPPSASDTVSTSGSIASAFTDPLHELAKRTNTGSKRNALLRWCQGRVAGYRVVEITNFSSSWNDGLALCALLHTYVPDKIPPWERVVNGMDKQRRFEVAFSAAERQGIPTTLRLHDMLTKDRPDWNSVMSYIAAIYKHFEAS</sequence>
<reference evidence="6" key="1">
    <citation type="submission" date="2019-11" db="UniProtKB">
        <authorList>
            <consortium name="WormBaseParasite"/>
        </authorList>
    </citation>
    <scope>IDENTIFICATION</scope>
</reference>
<dbReference type="SMART" id="SM00033">
    <property type="entry name" value="CH"/>
    <property type="match status" value="1"/>
</dbReference>
<keyword evidence="2 3" id="KW-0175">Coiled coil</keyword>
<feature type="compositionally biased region" description="Low complexity" evidence="4">
    <location>
        <begin position="555"/>
        <end position="568"/>
    </location>
</feature>
<dbReference type="InterPro" id="IPR001715">
    <property type="entry name" value="CH_dom"/>
</dbReference>
<feature type="coiled-coil region" evidence="3">
    <location>
        <begin position="137"/>
        <end position="185"/>
    </location>
</feature>
<name>A0A5K3FIX6_MESCO</name>
<feature type="compositionally biased region" description="Low complexity" evidence="4">
    <location>
        <begin position="672"/>
        <end position="694"/>
    </location>
</feature>
<feature type="compositionally biased region" description="Polar residues" evidence="4">
    <location>
        <begin position="709"/>
        <end position="718"/>
    </location>
</feature>
<protein>
    <submittedName>
        <fullName evidence="6">Calponin-homology (CH) domain-containing protein</fullName>
    </submittedName>
</protein>
<dbReference type="PANTHER" id="PTHR23167">
    <property type="entry name" value="CALPONIN HOMOLOGY DOMAIN-CONTAINING PROTEIN DDB_G0272472-RELATED"/>
    <property type="match status" value="1"/>
</dbReference>
<feature type="compositionally biased region" description="Low complexity" evidence="4">
    <location>
        <begin position="744"/>
        <end position="756"/>
    </location>
</feature>
<dbReference type="WBParaSite" id="MCU_008584-RA">
    <property type="protein sequence ID" value="MCU_008584-RA"/>
    <property type="gene ID" value="MCU_008584"/>
</dbReference>
<dbReference type="PROSITE" id="PS50021">
    <property type="entry name" value="CH"/>
    <property type="match status" value="1"/>
</dbReference>
<evidence type="ECO:0000313" key="6">
    <source>
        <dbReference type="WBParaSite" id="MCU_008584-RA"/>
    </source>
</evidence>
<proteinExistence type="inferred from homology"/>
<feature type="domain" description="Calponin-homology (CH)" evidence="5">
    <location>
        <begin position="906"/>
        <end position="1013"/>
    </location>
</feature>
<dbReference type="AlphaFoldDB" id="A0A5K3FIX6"/>
<dbReference type="InterPro" id="IPR036872">
    <property type="entry name" value="CH_dom_sf"/>
</dbReference>
<evidence type="ECO:0000256" key="4">
    <source>
        <dbReference type="SAM" id="MobiDB-lite"/>
    </source>
</evidence>